<protein>
    <submittedName>
        <fullName evidence="1">Uncharacterized protein</fullName>
    </submittedName>
</protein>
<dbReference type="KEGG" id="vhl:BME96_09035"/>
<proteinExistence type="predicted"/>
<dbReference type="GeneID" id="71514535"/>
<dbReference type="EMBL" id="CP017962">
    <property type="protein sequence ID" value="APC48302.1"/>
    <property type="molecule type" value="Genomic_DNA"/>
</dbReference>
<dbReference type="RefSeq" id="WP_071648926.1">
    <property type="nucleotide sequence ID" value="NZ_CP017962.1"/>
</dbReference>
<name>A0AAC9IZ78_VIRHA</name>
<accession>A0AAC9IZ78</accession>
<sequence length="76" mass="8424">MIETMDFQVTNIQFVNVGEEQKVNIHFRGVDPNNQINMNGYVPVTTVEFFQHSGSTDSLGTLVKGEVLERLNGPAA</sequence>
<dbReference type="Proteomes" id="UP000182945">
    <property type="component" value="Chromosome"/>
</dbReference>
<evidence type="ECO:0000313" key="1">
    <source>
        <dbReference type="EMBL" id="APC48302.1"/>
    </source>
</evidence>
<reference evidence="1 2" key="1">
    <citation type="submission" date="2016-11" db="EMBL/GenBank/DDBJ databases">
        <title>Complete genome sequencing of Virgibacillus halodenitrificans PDB-F2.</title>
        <authorList>
            <person name="Sun Z."/>
            <person name="Zhou Y."/>
            <person name="Li H."/>
        </authorList>
    </citation>
    <scope>NUCLEOTIDE SEQUENCE [LARGE SCALE GENOMIC DNA]</scope>
    <source>
        <strain evidence="1 2">PDB-F2</strain>
    </source>
</reference>
<organism evidence="1 2">
    <name type="scientific">Virgibacillus halodenitrificans</name>
    <name type="common">Bacillus halodenitrificans</name>
    <dbReference type="NCBI Taxonomy" id="1482"/>
    <lineage>
        <taxon>Bacteria</taxon>
        <taxon>Bacillati</taxon>
        <taxon>Bacillota</taxon>
        <taxon>Bacilli</taxon>
        <taxon>Bacillales</taxon>
        <taxon>Bacillaceae</taxon>
        <taxon>Virgibacillus</taxon>
    </lineage>
</organism>
<gene>
    <name evidence="1" type="ORF">BME96_09035</name>
</gene>
<evidence type="ECO:0000313" key="2">
    <source>
        <dbReference type="Proteomes" id="UP000182945"/>
    </source>
</evidence>
<dbReference type="AlphaFoldDB" id="A0AAC9IZ78"/>